<keyword evidence="4" id="KW-1185">Reference proteome</keyword>
<dbReference type="OrthoDB" id="428674at2"/>
<dbReference type="AlphaFoldDB" id="A0A3N6PT50"/>
<evidence type="ECO:0000256" key="2">
    <source>
        <dbReference type="SAM" id="Phobius"/>
    </source>
</evidence>
<dbReference type="RefSeq" id="WP_124154836.1">
    <property type="nucleotide sequence ID" value="NZ_CAWOLW010000694.1"/>
</dbReference>
<feature type="compositionally biased region" description="Low complexity" evidence="1">
    <location>
        <begin position="252"/>
        <end position="277"/>
    </location>
</feature>
<keyword evidence="2" id="KW-1133">Transmembrane helix</keyword>
<sequence>MTTNYQKTEENSEKTRFKEPISVDNLAENLMDDMFRDIDRVLDGGSRLPTQVARPEVVSLTQIKVPQIVLPQNNTQPQEIDKEEKAKLAKLEAEKKQSKSLDKLLLGAAFASILVTLSLWLVTRGGLDKILGYLGYVEKLNESSETLSPRAVADQEFAEYIERSLQMIEQKEATRKQQQQIPGIPPAPPSNNLPTIPVPANQPTNTSLLLPLNRLVDLMEAQVAKAPITIPETKVVVIPPVPSVVPSAVAVAPKSTESSPKLSAASASNASASADAAENVTERSEATKTAKAETAKVEEKAKPETAKAETAKVEEKAKPTQEVATKPEATSQPEASSQSQPETKPEAETQSETEAKSEESQAPTQPLQLPPPPAEIPATKAVAESQVQIPINTLVGILELGERSAALFEIEGVARRIYVGENIGGSGWTLVNVANQEAVIRRNGEVRSVFVGQQF</sequence>
<feature type="transmembrane region" description="Helical" evidence="2">
    <location>
        <begin position="104"/>
        <end position="122"/>
    </location>
</feature>
<keyword evidence="2" id="KW-0472">Membrane</keyword>
<feature type="compositionally biased region" description="Low complexity" evidence="1">
    <location>
        <begin position="328"/>
        <end position="342"/>
    </location>
</feature>
<evidence type="ECO:0000256" key="1">
    <source>
        <dbReference type="SAM" id="MobiDB-lite"/>
    </source>
</evidence>
<feature type="region of interest" description="Disordered" evidence="1">
    <location>
        <begin position="252"/>
        <end position="375"/>
    </location>
</feature>
<accession>A0A3N6PT50</accession>
<keyword evidence="2" id="KW-0812">Transmembrane</keyword>
<gene>
    <name evidence="3" type="ORF">D5R40_15220</name>
</gene>
<comment type="caution">
    <text evidence="3">The sequence shown here is derived from an EMBL/GenBank/DDBJ whole genome shotgun (WGS) entry which is preliminary data.</text>
</comment>
<feature type="compositionally biased region" description="Basic and acidic residues" evidence="1">
    <location>
        <begin position="343"/>
        <end position="359"/>
    </location>
</feature>
<dbReference type="Proteomes" id="UP000269154">
    <property type="component" value="Unassembled WGS sequence"/>
</dbReference>
<protein>
    <recommendedName>
        <fullName evidence="5">Type II secretion system protein GspC N-terminal domain-containing protein</fullName>
    </recommendedName>
</protein>
<evidence type="ECO:0000313" key="3">
    <source>
        <dbReference type="EMBL" id="RQH42160.1"/>
    </source>
</evidence>
<evidence type="ECO:0000313" key="4">
    <source>
        <dbReference type="Proteomes" id="UP000269154"/>
    </source>
</evidence>
<reference evidence="3 4" key="1">
    <citation type="journal article" date="2018" name="ACS Chem. Biol.">
        <title>Ketoreductase domain dysfunction expands chemodiversity: malyngamide biosynthesis in the cyanobacterium Okeania hirsuta.</title>
        <authorList>
            <person name="Moss N.A."/>
            <person name="Leao T."/>
            <person name="Rankin M."/>
            <person name="McCullough T.M."/>
            <person name="Qu P."/>
            <person name="Korobeynikov A."/>
            <person name="Smith J.L."/>
            <person name="Gerwick L."/>
            <person name="Gerwick W.H."/>
        </authorList>
    </citation>
    <scope>NUCLEOTIDE SEQUENCE [LARGE SCALE GENOMIC DNA]</scope>
    <source>
        <strain evidence="3 4">PAB10Feb10-1</strain>
    </source>
</reference>
<dbReference type="EMBL" id="RCBY01000079">
    <property type="protein sequence ID" value="RQH42160.1"/>
    <property type="molecule type" value="Genomic_DNA"/>
</dbReference>
<proteinExistence type="predicted"/>
<name>A0A3N6PT50_9CYAN</name>
<organism evidence="3 4">
    <name type="scientific">Okeania hirsuta</name>
    <dbReference type="NCBI Taxonomy" id="1458930"/>
    <lineage>
        <taxon>Bacteria</taxon>
        <taxon>Bacillati</taxon>
        <taxon>Cyanobacteriota</taxon>
        <taxon>Cyanophyceae</taxon>
        <taxon>Oscillatoriophycideae</taxon>
        <taxon>Oscillatoriales</taxon>
        <taxon>Microcoleaceae</taxon>
        <taxon>Okeania</taxon>
    </lineage>
</organism>
<evidence type="ECO:0008006" key="5">
    <source>
        <dbReference type="Google" id="ProtNLM"/>
    </source>
</evidence>
<feature type="compositionally biased region" description="Basic and acidic residues" evidence="1">
    <location>
        <begin position="280"/>
        <end position="319"/>
    </location>
</feature>